<keyword evidence="1" id="KW-1133">Transmembrane helix</keyword>
<sequence>MVLRVTVPSVSISISLINSYLVFHLPFWLQFKHSNLSPIGYVSVWRHMSVFSAVALLLSRKSDQSQLTNFNRKLSFWTGSVYLLYLSDIQ</sequence>
<evidence type="ECO:0000313" key="2">
    <source>
        <dbReference type="EMBL" id="SQH74958.1"/>
    </source>
</evidence>
<name>A0A330LZC0_9GAMM</name>
<feature type="transmembrane region" description="Helical" evidence="1">
    <location>
        <begin position="7"/>
        <end position="27"/>
    </location>
</feature>
<dbReference type="EMBL" id="LS483452">
    <property type="protein sequence ID" value="SQH74958.1"/>
    <property type="molecule type" value="Genomic_DNA"/>
</dbReference>
<keyword evidence="1" id="KW-0812">Transmembrane</keyword>
<keyword evidence="1" id="KW-0472">Membrane</keyword>
<gene>
    <name evidence="2" type="ORF">SHEWBE_0989</name>
</gene>
<evidence type="ECO:0000256" key="1">
    <source>
        <dbReference type="SAM" id="Phobius"/>
    </source>
</evidence>
<dbReference type="Proteomes" id="UP000250123">
    <property type="component" value="Chromosome SHEWBE"/>
</dbReference>
<organism evidence="2 3">
    <name type="scientific">Shewanella benthica</name>
    <dbReference type="NCBI Taxonomy" id="43661"/>
    <lineage>
        <taxon>Bacteria</taxon>
        <taxon>Pseudomonadati</taxon>
        <taxon>Pseudomonadota</taxon>
        <taxon>Gammaproteobacteria</taxon>
        <taxon>Alteromonadales</taxon>
        <taxon>Shewanellaceae</taxon>
        <taxon>Shewanella</taxon>
    </lineage>
</organism>
<reference evidence="3" key="1">
    <citation type="submission" date="2018-06" db="EMBL/GenBank/DDBJ databases">
        <authorList>
            <person name="Cea G.-C."/>
            <person name="William W."/>
        </authorList>
    </citation>
    <scope>NUCLEOTIDE SEQUENCE [LARGE SCALE GENOMIC DNA]</scope>
    <source>
        <strain evidence="3">DB21MT-2</strain>
    </source>
</reference>
<accession>A0A330LZC0</accession>
<feature type="transmembrane region" description="Helical" evidence="1">
    <location>
        <begin position="39"/>
        <end position="58"/>
    </location>
</feature>
<dbReference type="KEGG" id="sbk:SHEWBE_0989"/>
<proteinExistence type="predicted"/>
<evidence type="ECO:0000313" key="3">
    <source>
        <dbReference type="Proteomes" id="UP000250123"/>
    </source>
</evidence>
<protein>
    <submittedName>
        <fullName evidence="2">Uncharacterized protein</fullName>
    </submittedName>
</protein>
<dbReference type="AlphaFoldDB" id="A0A330LZC0"/>